<feature type="transmembrane region" description="Helical" evidence="5">
    <location>
        <begin position="437"/>
        <end position="460"/>
    </location>
</feature>
<dbReference type="GO" id="GO:1905039">
    <property type="term" value="P:carboxylic acid transmembrane transport"/>
    <property type="evidence" value="ECO:0007669"/>
    <property type="project" value="UniProtKB-ARBA"/>
</dbReference>
<dbReference type="GO" id="GO:0005886">
    <property type="term" value="C:plasma membrane"/>
    <property type="evidence" value="ECO:0007669"/>
    <property type="project" value="TreeGrafter"/>
</dbReference>
<dbReference type="NCBIfam" id="TIGR00785">
    <property type="entry name" value="dass"/>
    <property type="match status" value="1"/>
</dbReference>
<keyword evidence="7" id="KW-1185">Reference proteome</keyword>
<evidence type="ECO:0000256" key="2">
    <source>
        <dbReference type="ARBA" id="ARBA00022692"/>
    </source>
</evidence>
<evidence type="ECO:0000313" key="7">
    <source>
        <dbReference type="Proteomes" id="UP000030901"/>
    </source>
</evidence>
<feature type="transmembrane region" description="Helical" evidence="5">
    <location>
        <begin position="122"/>
        <end position="146"/>
    </location>
</feature>
<dbReference type="Pfam" id="PF00939">
    <property type="entry name" value="Na_sulph_symp"/>
    <property type="match status" value="1"/>
</dbReference>
<feature type="transmembrane region" description="Helical" evidence="5">
    <location>
        <begin position="212"/>
        <end position="236"/>
    </location>
</feature>
<evidence type="ECO:0000313" key="6">
    <source>
        <dbReference type="EMBL" id="AJA45297.1"/>
    </source>
</evidence>
<dbReference type="EMBL" id="CP009056">
    <property type="protein sequence ID" value="AJA45297.1"/>
    <property type="molecule type" value="Genomic_DNA"/>
</dbReference>
<keyword evidence="2 5" id="KW-0812">Transmembrane</keyword>
<keyword evidence="4 5" id="KW-0472">Membrane</keyword>
<feature type="transmembrane region" description="Helical" evidence="5">
    <location>
        <begin position="38"/>
        <end position="65"/>
    </location>
</feature>
<dbReference type="HOGENOM" id="CLU_005170_0_1_6"/>
<dbReference type="RefSeq" id="WP_039105021.1">
    <property type="nucleotide sequence ID" value="NZ_CP009056.1"/>
</dbReference>
<evidence type="ECO:0000256" key="5">
    <source>
        <dbReference type="SAM" id="Phobius"/>
    </source>
</evidence>
<reference evidence="6 7" key="1">
    <citation type="journal article" date="2014" name="Appl. Environ. Microbiol.">
        <title>Gut symbionts from distinct hosts exhibit genotoxic activity via divergent colibactin biosynthetic pathways.</title>
        <authorList>
            <person name="Engel P."/>
            <person name="Vizcaino M.I."/>
            <person name="Crawford J.M."/>
        </authorList>
    </citation>
    <scope>NUCLEOTIDE SEQUENCE [LARGE SCALE GENOMIC DNA]</scope>
    <source>
        <strain evidence="6 7">PEB0191</strain>
    </source>
</reference>
<dbReference type="KEGG" id="fpp:FPB0191_01480"/>
<dbReference type="STRING" id="1267021.FPB0191_01480"/>
<keyword evidence="3 5" id="KW-1133">Transmembrane helix</keyword>
<dbReference type="AlphaFoldDB" id="A0A0A7S378"/>
<name>A0A0A7S378_FRIPE</name>
<feature type="transmembrane region" description="Helical" evidence="5">
    <location>
        <begin position="289"/>
        <end position="309"/>
    </location>
</feature>
<feature type="transmembrane region" description="Helical" evidence="5">
    <location>
        <begin position="265"/>
        <end position="283"/>
    </location>
</feature>
<dbReference type="PANTHER" id="PTHR10283:SF82">
    <property type="entry name" value="SOLUTE CARRIER FAMILY 13 MEMBER 2"/>
    <property type="match status" value="1"/>
</dbReference>
<feature type="transmembrane region" description="Helical" evidence="5">
    <location>
        <begin position="77"/>
        <end position="95"/>
    </location>
</feature>
<proteinExistence type="predicted"/>
<organism evidence="6 7">
    <name type="scientific">Frischella perrara</name>
    <dbReference type="NCBI Taxonomy" id="1267021"/>
    <lineage>
        <taxon>Bacteria</taxon>
        <taxon>Pseudomonadati</taxon>
        <taxon>Pseudomonadota</taxon>
        <taxon>Gammaproteobacteria</taxon>
        <taxon>Orbales</taxon>
        <taxon>Orbaceae</taxon>
        <taxon>Frischella</taxon>
    </lineage>
</organism>
<evidence type="ECO:0000256" key="3">
    <source>
        <dbReference type="ARBA" id="ARBA00022989"/>
    </source>
</evidence>
<sequence length="464" mass="50601">MKINKLVAITLACTVLLIIRFALPDIDGLSVQAKSTLAIAAFSIIIWISAALEDVISGFVVLLLLCLFHATTVQGALIGYANSALWLIVVGFIMATSMDKSGLSKRIALILLNYSGGKVLRIYWSIATVMLVLTFLVPSITARVLLMLPIVMGIAKAFNCKPNESNAIKAMLLIVSICGTMMSMAVITAHAANPITAGLIEKNLDISISWTLWFQVAGLPALSLAIISIVLISLMWRPESLNAHDAKTYIQQEIKTLGKLTAKEIYTLIIFSLTLLLWATDAIHNTPILIVGLASSIALLWPHYGAITWKEAQSHIPWSIFILYGAGLSMGMALVNTGAAKWIASLAFSPLAGLSIEWQLVAIIWFITALQLIFTGGGPKTTALMPIVITFAMHNHTNSLIFSIIIGMNMLHQYILPVNNMPNMIILGSGYIKAREMIITGLIMSFVSASFMSVMVFTYWQWFL</sequence>
<dbReference type="Proteomes" id="UP000030901">
    <property type="component" value="Chromosome"/>
</dbReference>
<accession>A0A0A7S378</accession>
<feature type="transmembrane region" description="Helical" evidence="5">
    <location>
        <begin position="167"/>
        <end position="192"/>
    </location>
</feature>
<feature type="transmembrane region" description="Helical" evidence="5">
    <location>
        <begin position="356"/>
        <end position="378"/>
    </location>
</feature>
<feature type="transmembrane region" description="Helical" evidence="5">
    <location>
        <begin position="399"/>
        <end position="417"/>
    </location>
</feature>
<evidence type="ECO:0000256" key="4">
    <source>
        <dbReference type="ARBA" id="ARBA00023136"/>
    </source>
</evidence>
<gene>
    <name evidence="6" type="ORF">FPB0191_01480</name>
</gene>
<dbReference type="InterPro" id="IPR001898">
    <property type="entry name" value="SLC13A/DASS"/>
</dbReference>
<feature type="transmembrane region" description="Helical" evidence="5">
    <location>
        <begin position="321"/>
        <end position="344"/>
    </location>
</feature>
<comment type="subcellular location">
    <subcellularLocation>
        <location evidence="1">Membrane</location>
        <topology evidence="1">Multi-pass membrane protein</topology>
    </subcellularLocation>
</comment>
<dbReference type="OrthoDB" id="9766267at2"/>
<dbReference type="PANTHER" id="PTHR10283">
    <property type="entry name" value="SOLUTE CARRIER FAMILY 13 MEMBER"/>
    <property type="match status" value="1"/>
</dbReference>
<dbReference type="GO" id="GO:0008514">
    <property type="term" value="F:organic anion transmembrane transporter activity"/>
    <property type="evidence" value="ECO:0007669"/>
    <property type="project" value="UniProtKB-ARBA"/>
</dbReference>
<protein>
    <submittedName>
        <fullName evidence="6">Anion transporter</fullName>
    </submittedName>
</protein>
<evidence type="ECO:0000256" key="1">
    <source>
        <dbReference type="ARBA" id="ARBA00004141"/>
    </source>
</evidence>